<proteinExistence type="predicted"/>
<evidence type="ECO:0000256" key="1">
    <source>
        <dbReference type="SAM" id="MobiDB-lite"/>
    </source>
</evidence>
<accession>A0A447CRX6</accession>
<evidence type="ECO:0000313" key="2">
    <source>
        <dbReference type="EMBL" id="VCU07911.1"/>
    </source>
</evidence>
<evidence type="ECO:0000313" key="3">
    <source>
        <dbReference type="Proteomes" id="UP000289200"/>
    </source>
</evidence>
<gene>
    <name evidence="2" type="ORF">RHODGE_RHODGE_01061</name>
</gene>
<comment type="caution">
    <text evidence="2">The sequence shown here is derived from an EMBL/GenBank/DDBJ whole genome shotgun (WGS) entry which is preliminary data.</text>
</comment>
<feature type="region of interest" description="Disordered" evidence="1">
    <location>
        <begin position="304"/>
        <end position="327"/>
    </location>
</feature>
<reference evidence="3" key="1">
    <citation type="submission" date="2018-10" db="EMBL/GenBank/DDBJ databases">
        <authorList>
            <person name="Peiro R."/>
            <person name="Begona"/>
            <person name="Cbmso G."/>
            <person name="Lopez M."/>
            <person name="Gonzalez S."/>
            <person name="Sacristan E."/>
            <person name="Castillo E."/>
        </authorList>
    </citation>
    <scope>NUCLEOTIDE SEQUENCE [LARGE SCALE GENOMIC DNA]</scope>
</reference>
<sequence>MGRRRRGDAAANATGGPLELTKPQFRAALARWRMSDVLRDLAIADNFDMEENVGDVRRDHFEGWSAATELSEATTDYFRDSVQGTLRGHLPSTFDPDLNAAALLPATVERNRKMIRLERIDTLIAPRASLDPRLSFERLETALRDKDEETLTAFTELFAEYRGERPAFAAPKIEVEDDLAEPDWLHRLALRLGLYHFFPVKAGETFHFALMEYTGFDVFAQAEPRRIDRPFALATVLECQNNPAFFPVPSGTPHGFTVDLGPPGGPTVREVLHVRLDYEHHHVVRFGTLTGPLPAPDLVGARERHRATLRSTTGRPDFGASRMADAS</sequence>
<name>A0A447CRX6_9BRAD</name>
<dbReference type="Proteomes" id="UP000289200">
    <property type="component" value="Unassembled WGS sequence"/>
</dbReference>
<organism evidence="2 3">
    <name type="scientific">Rhodoplanes serenus</name>
    <dbReference type="NCBI Taxonomy" id="200615"/>
    <lineage>
        <taxon>Bacteria</taxon>
        <taxon>Pseudomonadati</taxon>
        <taxon>Pseudomonadota</taxon>
        <taxon>Alphaproteobacteria</taxon>
        <taxon>Hyphomicrobiales</taxon>
        <taxon>Nitrobacteraceae</taxon>
        <taxon>Rhodoplanes</taxon>
    </lineage>
</organism>
<keyword evidence="3" id="KW-1185">Reference proteome</keyword>
<protein>
    <submittedName>
        <fullName evidence="2">Uncharacterized protein</fullName>
    </submittedName>
</protein>
<dbReference type="AlphaFoldDB" id="A0A447CRX6"/>
<dbReference type="EMBL" id="UWOC01000077">
    <property type="protein sequence ID" value="VCU07911.1"/>
    <property type="molecule type" value="Genomic_DNA"/>
</dbReference>